<dbReference type="InterPro" id="IPR024688">
    <property type="entry name" value="Mac_dom"/>
</dbReference>
<dbReference type="PANTHER" id="PTHR43017">
    <property type="entry name" value="GALACTOSIDE O-ACETYLTRANSFERASE"/>
    <property type="match status" value="1"/>
</dbReference>
<evidence type="ECO:0000256" key="3">
    <source>
        <dbReference type="ARBA" id="ARBA00022737"/>
    </source>
</evidence>
<sequence>MNEIQKAAVGLLYDANFDPEILKMRLKTKQTLFEFNQTPPEKQEERNSILKSLFGKIGSSFVIEGPVHCDYGFNIEIGDNFYANVNLVILDGAKVTIGDNVFIAPNTGIYTAGHPLEKDLRNQGLEYAKPVHIGNNVWIGAGVSIMPGVTIGDDTVIGAGSVVTRSIPSGVVAVGNPCKVLKKIASTDSQT</sequence>
<dbReference type="EMBL" id="JASVDY010000001">
    <property type="protein sequence ID" value="MDV2468101.1"/>
    <property type="molecule type" value="Genomic_DNA"/>
</dbReference>
<dbReference type="SUPFAM" id="SSF51161">
    <property type="entry name" value="Trimeric LpxA-like enzymes"/>
    <property type="match status" value="1"/>
</dbReference>
<name>A0ABU3WD05_9GAMM</name>
<dbReference type="RefSeq" id="WP_317081984.1">
    <property type="nucleotide sequence ID" value="NZ_JASVDY010000001.1"/>
</dbReference>
<dbReference type="GO" id="GO:0016491">
    <property type="term" value="F:oxidoreductase activity"/>
    <property type="evidence" value="ECO:0007669"/>
    <property type="project" value="UniProtKB-KW"/>
</dbReference>
<dbReference type="InterPro" id="IPR039369">
    <property type="entry name" value="LacA-like"/>
</dbReference>
<keyword evidence="8" id="KW-1185">Reference proteome</keyword>
<dbReference type="InterPro" id="IPR011004">
    <property type="entry name" value="Trimer_LpxA-like_sf"/>
</dbReference>
<keyword evidence="7" id="KW-0560">Oxidoreductase</keyword>
<keyword evidence="2 5" id="KW-0808">Transferase</keyword>
<evidence type="ECO:0000256" key="4">
    <source>
        <dbReference type="ARBA" id="ARBA00023315"/>
    </source>
</evidence>
<evidence type="ECO:0000256" key="2">
    <source>
        <dbReference type="ARBA" id="ARBA00022679"/>
    </source>
</evidence>
<comment type="similarity">
    <text evidence="1 5">Belongs to the transferase hexapeptide repeat family.</text>
</comment>
<protein>
    <recommendedName>
        <fullName evidence="5">Acetyltransferase</fullName>
        <ecNumber evidence="5">2.3.1.-</ecNumber>
    </recommendedName>
</protein>
<reference evidence="7 8" key="1">
    <citation type="submission" date="2023-06" db="EMBL/GenBank/DDBJ databases">
        <title>Genomic Analysis of Acinetobacter Strains Recovered from South Australian Aquatic Samples provides Insights into the Circulation of Antibiotic Resistance determinants in the Environment.</title>
        <authorList>
            <person name="Tobin L."/>
            <person name="Jarocki V.M."/>
            <person name="Kenyon J."/>
            <person name="Drigo B."/>
            <person name="Donner E."/>
            <person name="Djordjevic S.P."/>
            <person name="Hamidian M."/>
        </authorList>
    </citation>
    <scope>NUCLEOTIDE SEQUENCE [LARGE SCALE GENOMIC DNA]</scope>
    <source>
        <strain evidence="7 8">SAAc652</strain>
    </source>
</reference>
<keyword evidence="4 5" id="KW-0012">Acyltransferase</keyword>
<dbReference type="SMART" id="SM01266">
    <property type="entry name" value="Mac"/>
    <property type="match status" value="1"/>
</dbReference>
<dbReference type="InterPro" id="IPR001451">
    <property type="entry name" value="Hexapep"/>
</dbReference>
<evidence type="ECO:0000256" key="5">
    <source>
        <dbReference type="RuleBase" id="RU367021"/>
    </source>
</evidence>
<gene>
    <name evidence="7" type="ORF">QR674_03795</name>
</gene>
<dbReference type="EC" id="2.3.1.-" evidence="5"/>
<dbReference type="Proteomes" id="UP001278188">
    <property type="component" value="Unassembled WGS sequence"/>
</dbReference>
<feature type="domain" description="Maltose/galactoside acetyltransferase" evidence="6">
    <location>
        <begin position="4"/>
        <end position="59"/>
    </location>
</feature>
<accession>A0ABU3WD05</accession>
<dbReference type="PANTHER" id="PTHR43017:SF1">
    <property type="entry name" value="ACETYLTRANSFERASE YJL218W-RELATED"/>
    <property type="match status" value="1"/>
</dbReference>
<dbReference type="CDD" id="cd03357">
    <property type="entry name" value="LbH_MAT_GAT"/>
    <property type="match status" value="1"/>
</dbReference>
<evidence type="ECO:0000313" key="8">
    <source>
        <dbReference type="Proteomes" id="UP001278188"/>
    </source>
</evidence>
<dbReference type="Pfam" id="PF12464">
    <property type="entry name" value="Mac"/>
    <property type="match status" value="1"/>
</dbReference>
<dbReference type="Pfam" id="PF00132">
    <property type="entry name" value="Hexapep"/>
    <property type="match status" value="1"/>
</dbReference>
<proteinExistence type="inferred from homology"/>
<evidence type="ECO:0000256" key="1">
    <source>
        <dbReference type="ARBA" id="ARBA00007274"/>
    </source>
</evidence>
<evidence type="ECO:0000313" key="7">
    <source>
        <dbReference type="EMBL" id="MDV2468101.1"/>
    </source>
</evidence>
<dbReference type="PROSITE" id="PS00101">
    <property type="entry name" value="HEXAPEP_TRANSFERASES"/>
    <property type="match status" value="1"/>
</dbReference>
<dbReference type="InterPro" id="IPR018357">
    <property type="entry name" value="Hexapep_transf_CS"/>
</dbReference>
<keyword evidence="3" id="KW-0677">Repeat</keyword>
<evidence type="ECO:0000259" key="6">
    <source>
        <dbReference type="SMART" id="SM01266"/>
    </source>
</evidence>
<organism evidence="7 8">
    <name type="scientific">Acinetobacter chinensis</name>
    <dbReference type="NCBI Taxonomy" id="2004650"/>
    <lineage>
        <taxon>Bacteria</taxon>
        <taxon>Pseudomonadati</taxon>
        <taxon>Pseudomonadota</taxon>
        <taxon>Gammaproteobacteria</taxon>
        <taxon>Moraxellales</taxon>
        <taxon>Moraxellaceae</taxon>
        <taxon>Acinetobacter</taxon>
    </lineage>
</organism>
<dbReference type="GO" id="GO:0016746">
    <property type="term" value="F:acyltransferase activity"/>
    <property type="evidence" value="ECO:0007669"/>
    <property type="project" value="UniProtKB-KW"/>
</dbReference>
<comment type="caution">
    <text evidence="7">The sequence shown here is derived from an EMBL/GenBank/DDBJ whole genome shotgun (WGS) entry which is preliminary data.</text>
</comment>
<dbReference type="Gene3D" id="2.160.10.10">
    <property type="entry name" value="Hexapeptide repeat proteins"/>
    <property type="match status" value="1"/>
</dbReference>